<dbReference type="Proteomes" id="UP001374535">
    <property type="component" value="Chromosome 1"/>
</dbReference>
<keyword evidence="3" id="KW-1185">Reference proteome</keyword>
<evidence type="ECO:0000313" key="3">
    <source>
        <dbReference type="Proteomes" id="UP001374535"/>
    </source>
</evidence>
<organism evidence="2 3">
    <name type="scientific">Vigna mungo</name>
    <name type="common">Black gram</name>
    <name type="synonym">Phaseolus mungo</name>
    <dbReference type="NCBI Taxonomy" id="3915"/>
    <lineage>
        <taxon>Eukaryota</taxon>
        <taxon>Viridiplantae</taxon>
        <taxon>Streptophyta</taxon>
        <taxon>Embryophyta</taxon>
        <taxon>Tracheophyta</taxon>
        <taxon>Spermatophyta</taxon>
        <taxon>Magnoliopsida</taxon>
        <taxon>eudicotyledons</taxon>
        <taxon>Gunneridae</taxon>
        <taxon>Pentapetalae</taxon>
        <taxon>rosids</taxon>
        <taxon>fabids</taxon>
        <taxon>Fabales</taxon>
        <taxon>Fabaceae</taxon>
        <taxon>Papilionoideae</taxon>
        <taxon>50 kb inversion clade</taxon>
        <taxon>NPAAA clade</taxon>
        <taxon>indigoferoid/millettioid clade</taxon>
        <taxon>Phaseoleae</taxon>
        <taxon>Vigna</taxon>
    </lineage>
</organism>
<evidence type="ECO:0000256" key="1">
    <source>
        <dbReference type="SAM" id="MobiDB-lite"/>
    </source>
</evidence>
<protein>
    <submittedName>
        <fullName evidence="2">Uncharacterized protein</fullName>
    </submittedName>
</protein>
<dbReference type="AlphaFoldDB" id="A0AAQ3PIY2"/>
<reference evidence="2 3" key="1">
    <citation type="journal article" date="2023" name="Life. Sci Alliance">
        <title>Evolutionary insights into 3D genome organization and epigenetic landscape of Vigna mungo.</title>
        <authorList>
            <person name="Junaid A."/>
            <person name="Singh B."/>
            <person name="Bhatia S."/>
        </authorList>
    </citation>
    <scope>NUCLEOTIDE SEQUENCE [LARGE SCALE GENOMIC DNA]</scope>
    <source>
        <strain evidence="2">Urdbean</strain>
    </source>
</reference>
<gene>
    <name evidence="2" type="ORF">V8G54_005102</name>
</gene>
<accession>A0AAQ3PIY2</accession>
<name>A0AAQ3PIY2_VIGMU</name>
<feature type="region of interest" description="Disordered" evidence="1">
    <location>
        <begin position="65"/>
        <end position="90"/>
    </location>
</feature>
<sequence length="182" mass="20162">MTLASPSKVAKVVVFSGNRVVGCGGNVKTVKKGEELLRLGGKAVVSKINPVESVYRAREDLLQDVKKGKKHSGGGENSSNWEQKEEDAINNNGARKGEETLVFSWVKREKFTTYEGIDIQVKGNRRSILCESWIAVTQMGRVEILHESLQVDRAVAKSVVATRADEVRVEILRISQNWAKII</sequence>
<dbReference type="EMBL" id="CP144700">
    <property type="protein sequence ID" value="WVZ26558.1"/>
    <property type="molecule type" value="Genomic_DNA"/>
</dbReference>
<evidence type="ECO:0000313" key="2">
    <source>
        <dbReference type="EMBL" id="WVZ26558.1"/>
    </source>
</evidence>
<proteinExistence type="predicted"/>